<dbReference type="EMBL" id="JMQM01000001">
    <property type="protein sequence ID" value="KFB09312.1"/>
    <property type="molecule type" value="Genomic_DNA"/>
</dbReference>
<organism evidence="2 3">
    <name type="scientific">Nitratireductor basaltis</name>
    <dbReference type="NCBI Taxonomy" id="472175"/>
    <lineage>
        <taxon>Bacteria</taxon>
        <taxon>Pseudomonadati</taxon>
        <taxon>Pseudomonadota</taxon>
        <taxon>Alphaproteobacteria</taxon>
        <taxon>Hyphomicrobiales</taxon>
        <taxon>Phyllobacteriaceae</taxon>
        <taxon>Nitratireductor</taxon>
    </lineage>
</organism>
<dbReference type="RefSeq" id="WP_036479101.1">
    <property type="nucleotide sequence ID" value="NZ_JMQM01000001.1"/>
</dbReference>
<proteinExistence type="predicted"/>
<gene>
    <name evidence="2" type="ORF">EL18_00327</name>
</gene>
<dbReference type="OrthoDB" id="9961924at2"/>
<dbReference type="Proteomes" id="UP000053675">
    <property type="component" value="Unassembled WGS sequence"/>
</dbReference>
<dbReference type="AlphaFoldDB" id="A0A084U8M6"/>
<comment type="caution">
    <text evidence="2">The sequence shown here is derived from an EMBL/GenBank/DDBJ whole genome shotgun (WGS) entry which is preliminary data.</text>
</comment>
<name>A0A084U8M6_9HYPH</name>
<accession>A0A084U8M6</accession>
<feature type="region of interest" description="Disordered" evidence="1">
    <location>
        <begin position="42"/>
        <end position="62"/>
    </location>
</feature>
<evidence type="ECO:0000256" key="1">
    <source>
        <dbReference type="SAM" id="MobiDB-lite"/>
    </source>
</evidence>
<dbReference type="PATRIC" id="fig|472175.3.peg.339"/>
<protein>
    <submittedName>
        <fullName evidence="2">Uncharacterized protein</fullName>
    </submittedName>
</protein>
<sequence length="62" mass="6940">MIPPYSPEVIAELARQQHLPLAEDRLELVAATLTHIRNFIQKLEDPASKTSSHTESSSDENL</sequence>
<reference evidence="2 3" key="1">
    <citation type="submission" date="2014-05" db="EMBL/GenBank/DDBJ databases">
        <title>Draft Genome Sequence of Nitratireductor basaltis Strain UMTGB225, A Marine Bacterium Isolated from Green Barrel Tunicate.</title>
        <authorList>
            <person name="Gan H.Y."/>
        </authorList>
    </citation>
    <scope>NUCLEOTIDE SEQUENCE [LARGE SCALE GENOMIC DNA]</scope>
    <source>
        <strain evidence="2 3">UMTGB225</strain>
    </source>
</reference>
<keyword evidence="3" id="KW-1185">Reference proteome</keyword>
<evidence type="ECO:0000313" key="3">
    <source>
        <dbReference type="Proteomes" id="UP000053675"/>
    </source>
</evidence>
<evidence type="ECO:0000313" key="2">
    <source>
        <dbReference type="EMBL" id="KFB09312.1"/>
    </source>
</evidence>
<dbReference type="STRING" id="472175.EL18_00327"/>